<feature type="domain" description="C2H2-type" evidence="6">
    <location>
        <begin position="322"/>
        <end position="351"/>
    </location>
</feature>
<keyword evidence="1" id="KW-0479">Metal-binding</keyword>
<dbReference type="PROSITE" id="PS00028">
    <property type="entry name" value="ZINC_FINGER_C2H2_1"/>
    <property type="match status" value="3"/>
</dbReference>
<evidence type="ECO:0000259" key="6">
    <source>
        <dbReference type="PROSITE" id="PS50157"/>
    </source>
</evidence>
<evidence type="ECO:0000256" key="5">
    <source>
        <dbReference type="SAM" id="MobiDB-lite"/>
    </source>
</evidence>
<feature type="region of interest" description="Disordered" evidence="5">
    <location>
        <begin position="300"/>
        <end position="321"/>
    </location>
</feature>
<accession>A0ABP1QFY2</accession>
<evidence type="ECO:0000256" key="2">
    <source>
        <dbReference type="ARBA" id="ARBA00022771"/>
    </source>
</evidence>
<organism evidence="7 8">
    <name type="scientific">Orchesella dallaii</name>
    <dbReference type="NCBI Taxonomy" id="48710"/>
    <lineage>
        <taxon>Eukaryota</taxon>
        <taxon>Metazoa</taxon>
        <taxon>Ecdysozoa</taxon>
        <taxon>Arthropoda</taxon>
        <taxon>Hexapoda</taxon>
        <taxon>Collembola</taxon>
        <taxon>Entomobryomorpha</taxon>
        <taxon>Entomobryoidea</taxon>
        <taxon>Orchesellidae</taxon>
        <taxon>Orchesellinae</taxon>
        <taxon>Orchesella</taxon>
    </lineage>
</organism>
<reference evidence="7 8" key="1">
    <citation type="submission" date="2024-08" db="EMBL/GenBank/DDBJ databases">
        <authorList>
            <person name="Cucini C."/>
            <person name="Frati F."/>
        </authorList>
    </citation>
    <scope>NUCLEOTIDE SEQUENCE [LARGE SCALE GENOMIC DNA]</scope>
</reference>
<evidence type="ECO:0000313" key="7">
    <source>
        <dbReference type="EMBL" id="CAL8100920.1"/>
    </source>
</evidence>
<evidence type="ECO:0000313" key="8">
    <source>
        <dbReference type="Proteomes" id="UP001642540"/>
    </source>
</evidence>
<evidence type="ECO:0000256" key="4">
    <source>
        <dbReference type="PROSITE-ProRule" id="PRU00042"/>
    </source>
</evidence>
<dbReference type="SUPFAM" id="SSF57667">
    <property type="entry name" value="beta-beta-alpha zinc fingers"/>
    <property type="match status" value="2"/>
</dbReference>
<feature type="region of interest" description="Disordered" evidence="5">
    <location>
        <begin position="155"/>
        <end position="185"/>
    </location>
</feature>
<dbReference type="Proteomes" id="UP001642540">
    <property type="component" value="Unassembled WGS sequence"/>
</dbReference>
<sequence length="452" mass="49905">MALDLSILSPPSTPPMHELHHAKEDGVAADLEAVKTLLSFSQTGSPGKKSFYFGKGKGRVDVPEAPLTPQTSDAESDEEKEREAAAAGVPMDLVIPRDRVVEQEKVKFQNVEQQQRVSVIMKAHSDGTFEPAKFMGEQPRNLGANQANTGRYYDMAPPKEFPPPEEPPSRKTDGSEMTSGHRDKNIPMAGGAMALSGDALHLHSGPRIATSTRVPVFSESPNLHISANSQSQNQSIRPVAIAPKMMPIMTLIPVGQQNPGGPILYVPTTMLKSGQDGQQPTYMLPPFILPGPGPAIGTAPSAPGPVPATNTKAQNPERRRTYECTREGCGKTYYKSSHLKAHERTHTGEKPFACTWENCGRKFSRSDELSRHRRTHTGEKRFQCTTCGRRFLRSDHLAKHNKRHLKEQKKPIVRETHIAPAFPFFLPHPHHPHHQQTSQMPVSHLQATHIHC</sequence>
<dbReference type="PROSITE" id="PS50157">
    <property type="entry name" value="ZINC_FINGER_C2H2_2"/>
    <property type="match status" value="3"/>
</dbReference>
<gene>
    <name evidence="7" type="ORF">ODALV1_LOCUS10673</name>
</gene>
<dbReference type="InterPro" id="IPR036236">
    <property type="entry name" value="Znf_C2H2_sf"/>
</dbReference>
<dbReference type="SMART" id="SM00355">
    <property type="entry name" value="ZnF_C2H2"/>
    <property type="match status" value="3"/>
</dbReference>
<feature type="domain" description="C2H2-type" evidence="6">
    <location>
        <begin position="352"/>
        <end position="381"/>
    </location>
</feature>
<dbReference type="Gene3D" id="3.30.160.60">
    <property type="entry name" value="Classic Zinc Finger"/>
    <property type="match status" value="3"/>
</dbReference>
<dbReference type="EMBL" id="CAXLJM020000033">
    <property type="protein sequence ID" value="CAL8100920.1"/>
    <property type="molecule type" value="Genomic_DNA"/>
</dbReference>
<dbReference type="InterPro" id="IPR013087">
    <property type="entry name" value="Znf_C2H2_type"/>
</dbReference>
<keyword evidence="8" id="KW-1185">Reference proteome</keyword>
<protein>
    <recommendedName>
        <fullName evidence="6">C2H2-type domain-containing protein</fullName>
    </recommendedName>
</protein>
<feature type="region of interest" description="Disordered" evidence="5">
    <location>
        <begin position="58"/>
        <end position="87"/>
    </location>
</feature>
<name>A0ABP1QFY2_9HEXA</name>
<dbReference type="PANTHER" id="PTHR23235:SF164">
    <property type="entry name" value="C2H2-TYPE DOMAIN-CONTAINING PROTEIN"/>
    <property type="match status" value="1"/>
</dbReference>
<proteinExistence type="predicted"/>
<comment type="caution">
    <text evidence="7">The sequence shown here is derived from an EMBL/GenBank/DDBJ whole genome shotgun (WGS) entry which is preliminary data.</text>
</comment>
<evidence type="ECO:0000256" key="1">
    <source>
        <dbReference type="ARBA" id="ARBA00022723"/>
    </source>
</evidence>
<keyword evidence="3" id="KW-0862">Zinc</keyword>
<evidence type="ECO:0000256" key="3">
    <source>
        <dbReference type="ARBA" id="ARBA00022833"/>
    </source>
</evidence>
<dbReference type="PANTHER" id="PTHR23235">
    <property type="entry name" value="KRUEPPEL-LIKE TRANSCRIPTION FACTOR"/>
    <property type="match status" value="1"/>
</dbReference>
<feature type="domain" description="C2H2-type" evidence="6">
    <location>
        <begin position="382"/>
        <end position="409"/>
    </location>
</feature>
<feature type="compositionally biased region" description="Basic and acidic residues" evidence="5">
    <location>
        <begin position="167"/>
        <end position="185"/>
    </location>
</feature>
<dbReference type="Pfam" id="PF00096">
    <property type="entry name" value="zf-C2H2"/>
    <property type="match status" value="3"/>
</dbReference>
<keyword evidence="2 4" id="KW-0863">Zinc-finger</keyword>